<reference evidence="1 2" key="1">
    <citation type="submission" date="2019-12" db="EMBL/GenBank/DDBJ databases">
        <title>Whole genome shotgun sequence of Streptomyces caniferus NBRC 15389.</title>
        <authorList>
            <person name="Ichikawa N."/>
            <person name="Kimura A."/>
            <person name="Kitahashi Y."/>
            <person name="Komaki H."/>
            <person name="Tamura T."/>
        </authorList>
    </citation>
    <scope>NUCLEOTIDE SEQUENCE [LARGE SCALE GENOMIC DNA]</scope>
    <source>
        <strain evidence="1 2">NBRC 15389</strain>
    </source>
</reference>
<name>A0A640S2T6_9ACTN</name>
<accession>A0A640S2T6</accession>
<proteinExistence type="predicted"/>
<dbReference type="AlphaFoldDB" id="A0A640S2T6"/>
<dbReference type="EMBL" id="BLIN01000002">
    <property type="protein sequence ID" value="GFE05449.1"/>
    <property type="molecule type" value="Genomic_DNA"/>
</dbReference>
<sequence length="54" mass="5370">MAVRPCAAAGRGAARAAAGLSAAAVRPSGPAAQFVQRGATIPLLPVRTYASETY</sequence>
<dbReference type="Proteomes" id="UP000435837">
    <property type="component" value="Unassembled WGS sequence"/>
</dbReference>
<evidence type="ECO:0000313" key="2">
    <source>
        <dbReference type="Proteomes" id="UP000435837"/>
    </source>
</evidence>
<organism evidence="1 2">
    <name type="scientific">Streptomyces caniferus</name>
    <dbReference type="NCBI Taxonomy" id="285557"/>
    <lineage>
        <taxon>Bacteria</taxon>
        <taxon>Bacillati</taxon>
        <taxon>Actinomycetota</taxon>
        <taxon>Actinomycetes</taxon>
        <taxon>Kitasatosporales</taxon>
        <taxon>Streptomycetaceae</taxon>
        <taxon>Streptomyces</taxon>
    </lineage>
</organism>
<evidence type="ECO:0000313" key="1">
    <source>
        <dbReference type="EMBL" id="GFE05449.1"/>
    </source>
</evidence>
<comment type="caution">
    <text evidence="1">The sequence shown here is derived from an EMBL/GenBank/DDBJ whole genome shotgun (WGS) entry which is preliminary data.</text>
</comment>
<gene>
    <name evidence="1" type="ORF">Scani_17170</name>
</gene>
<protein>
    <submittedName>
        <fullName evidence="1">Uncharacterized protein</fullName>
    </submittedName>
</protein>